<feature type="transmembrane region" description="Helical" evidence="1">
    <location>
        <begin position="53"/>
        <end position="72"/>
    </location>
</feature>
<evidence type="ECO:0000259" key="2">
    <source>
        <dbReference type="Pfam" id="PF20152"/>
    </source>
</evidence>
<evidence type="ECO:0000256" key="1">
    <source>
        <dbReference type="SAM" id="Phobius"/>
    </source>
</evidence>
<dbReference type="PANTHER" id="PTHR40465">
    <property type="entry name" value="CHROMOSOME 1, WHOLE GENOME SHOTGUN SEQUENCE"/>
    <property type="match status" value="1"/>
</dbReference>
<keyword evidence="1" id="KW-1133">Transmembrane helix</keyword>
<organism evidence="3 4">
    <name type="scientific">Armillaria borealis</name>
    <dbReference type="NCBI Taxonomy" id="47425"/>
    <lineage>
        <taxon>Eukaryota</taxon>
        <taxon>Fungi</taxon>
        <taxon>Dikarya</taxon>
        <taxon>Basidiomycota</taxon>
        <taxon>Agaricomycotina</taxon>
        <taxon>Agaricomycetes</taxon>
        <taxon>Agaricomycetidae</taxon>
        <taxon>Agaricales</taxon>
        <taxon>Marasmiineae</taxon>
        <taxon>Physalacriaceae</taxon>
        <taxon>Armillaria</taxon>
    </lineage>
</organism>
<keyword evidence="4" id="KW-1185">Reference proteome</keyword>
<protein>
    <recommendedName>
        <fullName evidence="2">DUF6534 domain-containing protein</fullName>
    </recommendedName>
</protein>
<keyword evidence="1" id="KW-0472">Membrane</keyword>
<dbReference type="EMBL" id="JAUEPT010000175">
    <property type="protein sequence ID" value="KAK0430063.1"/>
    <property type="molecule type" value="Genomic_DNA"/>
</dbReference>
<evidence type="ECO:0000313" key="3">
    <source>
        <dbReference type="EMBL" id="KAK0430063.1"/>
    </source>
</evidence>
<dbReference type="InterPro" id="IPR045339">
    <property type="entry name" value="DUF6534"/>
</dbReference>
<dbReference type="Pfam" id="PF20152">
    <property type="entry name" value="DUF6534"/>
    <property type="match status" value="1"/>
</dbReference>
<dbReference type="AlphaFoldDB" id="A0AA39IW66"/>
<accession>A0AA39IW66</accession>
<keyword evidence="1" id="KW-0812">Transmembrane</keyword>
<evidence type="ECO:0000313" key="4">
    <source>
        <dbReference type="Proteomes" id="UP001175226"/>
    </source>
</evidence>
<proteinExistence type="predicted"/>
<name>A0AA39IW66_9AGAR</name>
<dbReference type="Proteomes" id="UP001175226">
    <property type="component" value="Unassembled WGS sequence"/>
</dbReference>
<sequence length="142" mass="15905">MTYYLMRSNASFRQTRMLVTKLIRLTIETGSVTAVVALVAGILFFVFPHKTFYSAPVVIIPKLYANTILVVLNLRFRIVGGRDTYTSSTDMTITSTMIRDITSQSTEGTRPADGMQGRVSVVAIPKEMFNDDHEMGRMSEEP</sequence>
<comment type="caution">
    <text evidence="3">The sequence shown here is derived from an EMBL/GenBank/DDBJ whole genome shotgun (WGS) entry which is preliminary data.</text>
</comment>
<dbReference type="PANTHER" id="PTHR40465:SF1">
    <property type="entry name" value="DUF6534 DOMAIN-CONTAINING PROTEIN"/>
    <property type="match status" value="1"/>
</dbReference>
<feature type="domain" description="DUF6534" evidence="2">
    <location>
        <begin position="1"/>
        <end position="75"/>
    </location>
</feature>
<feature type="transmembrane region" description="Helical" evidence="1">
    <location>
        <begin position="21"/>
        <end position="47"/>
    </location>
</feature>
<reference evidence="3" key="1">
    <citation type="submission" date="2023-06" db="EMBL/GenBank/DDBJ databases">
        <authorList>
            <consortium name="Lawrence Berkeley National Laboratory"/>
            <person name="Ahrendt S."/>
            <person name="Sahu N."/>
            <person name="Indic B."/>
            <person name="Wong-Bajracharya J."/>
            <person name="Merenyi Z."/>
            <person name="Ke H.-M."/>
            <person name="Monk M."/>
            <person name="Kocsube S."/>
            <person name="Drula E."/>
            <person name="Lipzen A."/>
            <person name="Balint B."/>
            <person name="Henrissat B."/>
            <person name="Andreopoulos B."/>
            <person name="Martin F.M."/>
            <person name="Harder C.B."/>
            <person name="Rigling D."/>
            <person name="Ford K.L."/>
            <person name="Foster G.D."/>
            <person name="Pangilinan J."/>
            <person name="Papanicolaou A."/>
            <person name="Barry K."/>
            <person name="LaButti K."/>
            <person name="Viragh M."/>
            <person name="Koriabine M."/>
            <person name="Yan M."/>
            <person name="Riley R."/>
            <person name="Champramary S."/>
            <person name="Plett K.L."/>
            <person name="Tsai I.J."/>
            <person name="Slot J."/>
            <person name="Sipos G."/>
            <person name="Plett J."/>
            <person name="Nagy L.G."/>
            <person name="Grigoriev I.V."/>
        </authorList>
    </citation>
    <scope>NUCLEOTIDE SEQUENCE</scope>
    <source>
        <strain evidence="3">FPL87.14</strain>
    </source>
</reference>
<gene>
    <name evidence="3" type="ORF">EV421DRAFT_353324</name>
</gene>